<dbReference type="Proteomes" id="UP001180825">
    <property type="component" value="Unassembled WGS sequence"/>
</dbReference>
<comment type="cofactor">
    <cofactor evidence="5">
        <name>Mg(2+)</name>
        <dbReference type="ChEBI" id="CHEBI:18420"/>
    </cofactor>
</comment>
<evidence type="ECO:0000313" key="8">
    <source>
        <dbReference type="Proteomes" id="UP001180825"/>
    </source>
</evidence>
<evidence type="ECO:0000256" key="1">
    <source>
        <dbReference type="ARBA" id="ARBA00022649"/>
    </source>
</evidence>
<keyword evidence="5" id="KW-0800">Toxin</keyword>
<comment type="similarity">
    <text evidence="5">Belongs to the PINc/VapC protein family.</text>
</comment>
<dbReference type="InterPro" id="IPR022907">
    <property type="entry name" value="VapC_family"/>
</dbReference>
<dbReference type="RefSeq" id="WP_310332640.1">
    <property type="nucleotide sequence ID" value="NZ_JAVDXV010000011.1"/>
</dbReference>
<proteinExistence type="inferred from homology"/>
<dbReference type="InterPro" id="IPR029060">
    <property type="entry name" value="PIN-like_dom_sf"/>
</dbReference>
<evidence type="ECO:0000313" key="7">
    <source>
        <dbReference type="EMBL" id="MDR7335635.1"/>
    </source>
</evidence>
<dbReference type="CDD" id="cd18683">
    <property type="entry name" value="PIN_VapC-like"/>
    <property type="match status" value="1"/>
</dbReference>
<name>A0ABU2AEW4_9BURK</name>
<feature type="domain" description="PIN" evidence="6">
    <location>
        <begin position="4"/>
        <end position="128"/>
    </location>
</feature>
<organism evidence="7 8">
    <name type="scientific">Roseateles asaccharophilus</name>
    <dbReference type="NCBI Taxonomy" id="582607"/>
    <lineage>
        <taxon>Bacteria</taxon>
        <taxon>Pseudomonadati</taxon>
        <taxon>Pseudomonadota</taxon>
        <taxon>Betaproteobacteria</taxon>
        <taxon>Burkholderiales</taxon>
        <taxon>Sphaerotilaceae</taxon>
        <taxon>Roseateles</taxon>
    </lineage>
</organism>
<dbReference type="EC" id="3.1.-.-" evidence="5"/>
<dbReference type="HAMAP" id="MF_00265">
    <property type="entry name" value="VapC_Nob1"/>
    <property type="match status" value="1"/>
</dbReference>
<protein>
    <recommendedName>
        <fullName evidence="5">Ribonuclease VapC</fullName>
        <shortName evidence="5">RNase VapC</shortName>
        <ecNumber evidence="5">3.1.-.-</ecNumber>
    </recommendedName>
    <alternativeName>
        <fullName evidence="5">Toxin VapC</fullName>
    </alternativeName>
</protein>
<dbReference type="PANTHER" id="PTHR39664:SF2">
    <property type="entry name" value="NUCLEIC ACID-BINDING PROTEIN, CONTAINING PIN DOMAIN-RELATED"/>
    <property type="match status" value="1"/>
</dbReference>
<evidence type="ECO:0000259" key="6">
    <source>
        <dbReference type="Pfam" id="PF01850"/>
    </source>
</evidence>
<accession>A0ABU2AEW4</accession>
<dbReference type="EMBL" id="JAVDXV010000011">
    <property type="protein sequence ID" value="MDR7335635.1"/>
    <property type="molecule type" value="Genomic_DNA"/>
</dbReference>
<keyword evidence="4 5" id="KW-0378">Hydrolase</keyword>
<dbReference type="PANTHER" id="PTHR39664">
    <property type="match status" value="1"/>
</dbReference>
<comment type="caution">
    <text evidence="7">The sequence shown here is derived from an EMBL/GenBank/DDBJ whole genome shotgun (WGS) entry which is preliminary data.</text>
</comment>
<evidence type="ECO:0000256" key="3">
    <source>
        <dbReference type="ARBA" id="ARBA00022723"/>
    </source>
</evidence>
<keyword evidence="2 5" id="KW-0540">Nuclease</keyword>
<keyword evidence="8" id="KW-1185">Reference proteome</keyword>
<dbReference type="Pfam" id="PF01850">
    <property type="entry name" value="PIN"/>
    <property type="match status" value="1"/>
</dbReference>
<evidence type="ECO:0000256" key="4">
    <source>
        <dbReference type="ARBA" id="ARBA00022801"/>
    </source>
</evidence>
<keyword evidence="5" id="KW-0460">Magnesium</keyword>
<evidence type="ECO:0000256" key="2">
    <source>
        <dbReference type="ARBA" id="ARBA00022722"/>
    </source>
</evidence>
<sequence length="135" mass="14838">MTIAIDTNVLVRLLVRDDAAQFTAAARLVQQAETAGQPLLILLGALLETEWVLRSRYRLDKPAIANTFARLLEVDGVVFEHEATVEEALYIWTQHTGADFADCLLNARAAHLGCTRFVTFDAGASKLPRAELLTS</sequence>
<dbReference type="Gene3D" id="3.40.50.1010">
    <property type="entry name" value="5'-nuclease"/>
    <property type="match status" value="1"/>
</dbReference>
<evidence type="ECO:0000256" key="5">
    <source>
        <dbReference type="HAMAP-Rule" id="MF_00265"/>
    </source>
</evidence>
<keyword evidence="1 5" id="KW-1277">Toxin-antitoxin system</keyword>
<dbReference type="SUPFAM" id="SSF88723">
    <property type="entry name" value="PIN domain-like"/>
    <property type="match status" value="1"/>
</dbReference>
<gene>
    <name evidence="5" type="primary">vapC</name>
    <name evidence="7" type="ORF">J2X21_004802</name>
</gene>
<dbReference type="InterPro" id="IPR002716">
    <property type="entry name" value="PIN_dom"/>
</dbReference>
<keyword evidence="3 5" id="KW-0479">Metal-binding</keyword>
<feature type="binding site" evidence="5">
    <location>
        <position position="6"/>
    </location>
    <ligand>
        <name>Mg(2+)</name>
        <dbReference type="ChEBI" id="CHEBI:18420"/>
    </ligand>
</feature>
<reference evidence="7 8" key="1">
    <citation type="submission" date="2023-07" db="EMBL/GenBank/DDBJ databases">
        <title>Sorghum-associated microbial communities from plants grown in Nebraska, USA.</title>
        <authorList>
            <person name="Schachtman D."/>
        </authorList>
    </citation>
    <scope>NUCLEOTIDE SEQUENCE [LARGE SCALE GENOMIC DNA]</scope>
    <source>
        <strain evidence="7 8">BE316</strain>
    </source>
</reference>
<comment type="function">
    <text evidence="5">Toxic component of a toxin-antitoxin (TA) system. An RNase.</text>
</comment>
<feature type="binding site" evidence="5">
    <location>
        <position position="102"/>
    </location>
    <ligand>
        <name>Mg(2+)</name>
        <dbReference type="ChEBI" id="CHEBI:18420"/>
    </ligand>
</feature>